<organism evidence="1 2">
    <name type="scientific">Gynuella sunshinyii YC6258</name>
    <dbReference type="NCBI Taxonomy" id="1445510"/>
    <lineage>
        <taxon>Bacteria</taxon>
        <taxon>Pseudomonadati</taxon>
        <taxon>Pseudomonadota</taxon>
        <taxon>Gammaproteobacteria</taxon>
        <taxon>Oceanospirillales</taxon>
        <taxon>Saccharospirillaceae</taxon>
        <taxon>Gynuella</taxon>
    </lineage>
</organism>
<reference evidence="1 2" key="1">
    <citation type="submission" date="2014-01" db="EMBL/GenBank/DDBJ databases">
        <title>Full genme sequencing of cellulolytic bacterium Gynuella sunshinyii YC6258T gen. nov., sp. nov.</title>
        <authorList>
            <person name="Khan H."/>
            <person name="Chung E.J."/>
            <person name="Chung Y.R."/>
        </authorList>
    </citation>
    <scope>NUCLEOTIDE SEQUENCE [LARGE SCALE GENOMIC DNA]</scope>
    <source>
        <strain evidence="1 2">YC6258</strain>
    </source>
</reference>
<sequence>MTQDTDVEYLIGYEGAGEADDTYIQIYTEWVNQDGTAIPDALADYGFTGRVAYSASAHELQDASQVGTARFSIKPGTHAQVIRLPGQNWGNQHFYVQAFGVPYGEYQDFALGSQSRGLDSDNLSGVAENAYRPKRFVPVKVPVYDEEASLLQEQAFFIYKNEQMGAGVDPDTLDKPEGLYTWISRPEYQFSVYDLSVSQINVQNQQEDGSIESTNILEQDNAVLPLNGTLEILYDLAVGGDKLPTYTSDGSSLILNVAGKEVKMSVTENGSLAFNDLSQISYLGSEDYLMISIYSNQDAANILWEYVANGAIFIEKQDPDYKDLPLKWDDYYPAIGNKTLVIRSADTSDAMIGRTIRATILHPTGDTSVRIRAKGGEVTSATTAEATLVKEGPYLSAKFELMGSNLEPSIPANQNMDNTQIRFELLSANSNTAEETIEGIWYTRNNSNVTLEEVLSGQAVYLYDNSGRENISQANHISLSDDDHKRFDYVQTLLNQIIPRKRLVFANNRSFNYMDEDGIFLGDSQTKIALFKQQFHVNNTRENTVNSFNKLMKDYSLTDSRTEWMNKFVDKILLIGQQLDQSTQPNTADTDDTGLYELYQNAVVPFVDAMIAEADLYAGDAGDSNNTVPTDQWVARTGEDATEHGADMSYCFGCKQTIAQFNSTVVNCRAETAAQIQAREADANQTNYRGHVTVDAEGNCAVATTGGGRWAGLYSSYRGRGEWSVWHAGAENSEGFNPKYWSGIDCSGLVEKAVNAGRDDVQDLAISIPRGPGLTGSQGFFENNAHVYFTNYDTDGEGAHPHEQKLRKGDLVRYNKHVSIVYSDPNSVTGYSYQIVHAYGNHMYDDDKDRDTPPLFSRKVIVTRHDIKTPTGFGRIKLWD</sequence>
<accession>A0A0C5VRH1</accession>
<dbReference type="EMBL" id="CP007142">
    <property type="protein sequence ID" value="AJQ92854.1"/>
    <property type="molecule type" value="Genomic_DNA"/>
</dbReference>
<dbReference type="Proteomes" id="UP000032266">
    <property type="component" value="Chromosome"/>
</dbReference>
<evidence type="ECO:0000313" key="1">
    <source>
        <dbReference type="EMBL" id="AJQ92854.1"/>
    </source>
</evidence>
<dbReference type="Gene3D" id="3.90.1720.10">
    <property type="entry name" value="endopeptidase domain like (from Nostoc punctiforme)"/>
    <property type="match status" value="1"/>
</dbReference>
<name>A0A0C5VRH1_9GAMM</name>
<protein>
    <submittedName>
        <fullName evidence="1">Uncharacterized protein</fullName>
    </submittedName>
</protein>
<dbReference type="KEGG" id="gsn:YC6258_00804"/>
<dbReference type="OrthoDB" id="6740080at2"/>
<keyword evidence="2" id="KW-1185">Reference proteome</keyword>
<dbReference type="STRING" id="1445510.YC6258_00804"/>
<dbReference type="RefSeq" id="WP_044615819.1">
    <property type="nucleotide sequence ID" value="NZ_CP007142.1"/>
</dbReference>
<evidence type="ECO:0000313" key="2">
    <source>
        <dbReference type="Proteomes" id="UP000032266"/>
    </source>
</evidence>
<gene>
    <name evidence="1" type="ORF">YC6258_00804</name>
</gene>
<dbReference type="HOGENOM" id="CLU_327004_0_0_6"/>
<proteinExistence type="predicted"/>
<dbReference type="AlphaFoldDB" id="A0A0C5VRH1"/>